<proteinExistence type="inferred from homology"/>
<dbReference type="PANTHER" id="PTHR11061">
    <property type="entry name" value="RNA M5U METHYLTRANSFERASE"/>
    <property type="match status" value="1"/>
</dbReference>
<feature type="domain" description="TRAM" evidence="6">
    <location>
        <begin position="8"/>
        <end position="66"/>
    </location>
</feature>
<feature type="binding site" evidence="4">
    <location>
        <position position="346"/>
    </location>
    <ligand>
        <name>S-adenosyl-L-methionine</name>
        <dbReference type="ChEBI" id="CHEBI:59789"/>
    </ligand>
</feature>
<dbReference type="Gene3D" id="3.40.50.150">
    <property type="entry name" value="Vaccinia Virus protein VP39"/>
    <property type="match status" value="1"/>
</dbReference>
<comment type="similarity">
    <text evidence="4">Belongs to the class I-like SAM-binding methyltransferase superfamily. RNA M5U methyltransferase family.</text>
</comment>
<organism evidence="7 8">
    <name type="scientific">Corynebacterium aquilae DSM 44791</name>
    <dbReference type="NCBI Taxonomy" id="1431546"/>
    <lineage>
        <taxon>Bacteria</taxon>
        <taxon>Bacillati</taxon>
        <taxon>Actinomycetota</taxon>
        <taxon>Actinomycetes</taxon>
        <taxon>Mycobacteriales</taxon>
        <taxon>Corynebacteriaceae</taxon>
        <taxon>Corynebacterium</taxon>
    </lineage>
</organism>
<evidence type="ECO:0000259" key="6">
    <source>
        <dbReference type="PROSITE" id="PS50926"/>
    </source>
</evidence>
<dbReference type="RefSeq" id="WP_075726426.1">
    <property type="nucleotide sequence ID" value="NZ_CP009245.1"/>
</dbReference>
<evidence type="ECO:0000256" key="3">
    <source>
        <dbReference type="ARBA" id="ARBA00022691"/>
    </source>
</evidence>
<dbReference type="KEGG" id="caqu:CAQU_07220"/>
<feature type="active site" evidence="5">
    <location>
        <position position="373"/>
    </location>
</feature>
<keyword evidence="8" id="KW-1185">Reference proteome</keyword>
<feature type="binding site" evidence="4">
    <location>
        <position position="285"/>
    </location>
    <ligand>
        <name>S-adenosyl-L-methionine</name>
        <dbReference type="ChEBI" id="CHEBI:59789"/>
    </ligand>
</feature>
<reference evidence="7 8" key="1">
    <citation type="submission" date="2014-08" db="EMBL/GenBank/DDBJ databases">
        <title>Complete genome sequence of Corynebacterium aquilae S-613T(T) (=DSM 44791(T)), isolated from the choana of a healthy golden eagle.</title>
        <authorList>
            <person name="Ruckert C."/>
            <person name="Albersmeier A."/>
            <person name="Winkler A."/>
            <person name="Kalinowski J."/>
        </authorList>
    </citation>
    <scope>NUCLEOTIDE SEQUENCE [LARGE SCALE GENOMIC DNA]</scope>
    <source>
        <strain evidence="7 8">S-613</strain>
    </source>
</reference>
<dbReference type="InterPro" id="IPR010280">
    <property type="entry name" value="U5_MeTrfase_fam"/>
</dbReference>
<dbReference type="STRING" id="1431546.CAQU_07220"/>
<accession>A0A1L7CGC1</accession>
<dbReference type="SUPFAM" id="SSF50249">
    <property type="entry name" value="Nucleic acid-binding proteins"/>
    <property type="match status" value="1"/>
</dbReference>
<keyword evidence="1 4" id="KW-0489">Methyltransferase</keyword>
<feature type="binding site" evidence="4">
    <location>
        <position position="245"/>
    </location>
    <ligand>
        <name>S-adenosyl-L-methionine</name>
        <dbReference type="ChEBI" id="CHEBI:59789"/>
    </ligand>
</feature>
<gene>
    <name evidence="7" type="ORF">CAQU_07220</name>
</gene>
<dbReference type="PROSITE" id="PS50926">
    <property type="entry name" value="TRAM"/>
    <property type="match status" value="1"/>
</dbReference>
<dbReference type="InterPro" id="IPR012340">
    <property type="entry name" value="NA-bd_OB-fold"/>
</dbReference>
<evidence type="ECO:0000256" key="5">
    <source>
        <dbReference type="PROSITE-ProRule" id="PRU10015"/>
    </source>
</evidence>
<dbReference type="PROSITE" id="PS51687">
    <property type="entry name" value="SAM_MT_RNA_M5U"/>
    <property type="match status" value="1"/>
</dbReference>
<keyword evidence="3 4" id="KW-0949">S-adenosyl-L-methionine</keyword>
<dbReference type="GO" id="GO:0070041">
    <property type="term" value="F:rRNA (uridine-C5-)-methyltransferase activity"/>
    <property type="evidence" value="ECO:0007669"/>
    <property type="project" value="TreeGrafter"/>
</dbReference>
<dbReference type="Pfam" id="PF01938">
    <property type="entry name" value="TRAM"/>
    <property type="match status" value="1"/>
</dbReference>
<evidence type="ECO:0000256" key="4">
    <source>
        <dbReference type="PROSITE-ProRule" id="PRU01024"/>
    </source>
</evidence>
<dbReference type="Proteomes" id="UP000185478">
    <property type="component" value="Chromosome"/>
</dbReference>
<dbReference type="EMBL" id="CP009245">
    <property type="protein sequence ID" value="APT84888.1"/>
    <property type="molecule type" value="Genomic_DNA"/>
</dbReference>
<dbReference type="InterPro" id="IPR030390">
    <property type="entry name" value="MeTrfase_TrmA_AS"/>
</dbReference>
<dbReference type="OrthoDB" id="9804590at2"/>
<sequence length="417" mass="44064">MSDDLAASPAVGDVVVLDVLRPAAGGEFIATLDNRVVFISGVIPGEKVRARLTQVKKNFARARLIEVVEPSAQRVAGACAAASQGAGCCDYHHIAPDVAGQLKVEVLQDCLRRIGQIDTTELGITPQLRSLEPTTGWRTRVRLGVDAQGHAGQRRAQSREVVAGHTCSQVEPTLWAQIHNCGPYTPGSEVVAGIDSAGAVGIVEVRAPSRGRRARTVTTAVAGPRLLNQDVAGHTFTVPVEGFWQAHSQAPQAYDAVIADWVRVVLGADDSEQSSARELIAWDLFGGVGVFAHTIVRAAQQAQFALVAHVVDSEPGRGDSDAVVFHGGDCAKVIPNLPHPDIVVCDPPRQGAGESVIRGVCERKPGAVIHVGCDPATFARDIATWADGGYRLAELVVFDAFPATHHSETFALLVPAT</sequence>
<evidence type="ECO:0000256" key="1">
    <source>
        <dbReference type="ARBA" id="ARBA00022603"/>
    </source>
</evidence>
<dbReference type="Gene3D" id="2.40.50.1070">
    <property type="match status" value="1"/>
</dbReference>
<protein>
    <recommendedName>
        <fullName evidence="6">TRAM domain-containing protein</fullName>
    </recommendedName>
</protein>
<evidence type="ECO:0000256" key="2">
    <source>
        <dbReference type="ARBA" id="ARBA00022679"/>
    </source>
</evidence>
<dbReference type="AlphaFoldDB" id="A0A1L7CGC1"/>
<keyword evidence="2 4" id="KW-0808">Transferase</keyword>
<comment type="caution">
    <text evidence="4">Lacks conserved residue(s) required for the propagation of feature annotation.</text>
</comment>
<evidence type="ECO:0000313" key="8">
    <source>
        <dbReference type="Proteomes" id="UP000185478"/>
    </source>
</evidence>
<dbReference type="GO" id="GO:0070475">
    <property type="term" value="P:rRNA base methylation"/>
    <property type="evidence" value="ECO:0007669"/>
    <property type="project" value="TreeGrafter"/>
</dbReference>
<dbReference type="InterPro" id="IPR002792">
    <property type="entry name" value="TRAM_dom"/>
</dbReference>
<name>A0A1L7CGC1_9CORY</name>
<evidence type="ECO:0000313" key="7">
    <source>
        <dbReference type="EMBL" id="APT84888.1"/>
    </source>
</evidence>
<dbReference type="Pfam" id="PF05958">
    <property type="entry name" value="tRNA_U5-meth_tr"/>
    <property type="match status" value="1"/>
</dbReference>
<dbReference type="Gene3D" id="2.40.50.140">
    <property type="entry name" value="Nucleic acid-binding proteins"/>
    <property type="match status" value="1"/>
</dbReference>
<feature type="active site" description="Nucleophile" evidence="4">
    <location>
        <position position="373"/>
    </location>
</feature>
<dbReference type="PROSITE" id="PS01230">
    <property type="entry name" value="TRMA_1"/>
    <property type="match status" value="1"/>
</dbReference>
<dbReference type="PANTHER" id="PTHR11061:SF30">
    <property type="entry name" value="TRNA (URACIL(54)-C(5))-METHYLTRANSFERASE"/>
    <property type="match status" value="1"/>
</dbReference>
<dbReference type="SUPFAM" id="SSF53335">
    <property type="entry name" value="S-adenosyl-L-methionine-dependent methyltransferases"/>
    <property type="match status" value="1"/>
</dbReference>
<dbReference type="InterPro" id="IPR029063">
    <property type="entry name" value="SAM-dependent_MTases_sf"/>
</dbReference>